<keyword evidence="5" id="KW-1185">Reference proteome</keyword>
<name>A0AAD5SCB6_9FUNG</name>
<comment type="caution">
    <text evidence="4">The sequence shown here is derived from an EMBL/GenBank/DDBJ whole genome shotgun (WGS) entry which is preliminary data.</text>
</comment>
<dbReference type="PANTHER" id="PTHR21331">
    <property type="entry name" value="BRCA1-ASSOCIATED ATM ACTIVATOR 1"/>
    <property type="match status" value="1"/>
</dbReference>
<comment type="subcellular location">
    <subcellularLocation>
        <location evidence="1">Cytoplasm</location>
    </subcellularLocation>
</comment>
<dbReference type="PANTHER" id="PTHR21331:SF2">
    <property type="entry name" value="BRCA1-ASSOCIATED ATM ACTIVATOR 1"/>
    <property type="match status" value="1"/>
</dbReference>
<dbReference type="SUPFAM" id="SSF48371">
    <property type="entry name" value="ARM repeat"/>
    <property type="match status" value="1"/>
</dbReference>
<dbReference type="Proteomes" id="UP001212841">
    <property type="component" value="Unassembled WGS sequence"/>
</dbReference>
<evidence type="ECO:0000313" key="5">
    <source>
        <dbReference type="Proteomes" id="UP001212841"/>
    </source>
</evidence>
<reference evidence="4" key="1">
    <citation type="submission" date="2020-05" db="EMBL/GenBank/DDBJ databases">
        <title>Phylogenomic resolution of chytrid fungi.</title>
        <authorList>
            <person name="Stajich J.E."/>
            <person name="Amses K."/>
            <person name="Simmons R."/>
            <person name="Seto K."/>
            <person name="Myers J."/>
            <person name="Bonds A."/>
            <person name="Quandt C.A."/>
            <person name="Barry K."/>
            <person name="Liu P."/>
            <person name="Grigoriev I."/>
            <person name="Longcore J.E."/>
            <person name="James T.Y."/>
        </authorList>
    </citation>
    <scope>NUCLEOTIDE SEQUENCE</scope>
    <source>
        <strain evidence="4">JEL0318</strain>
    </source>
</reference>
<organism evidence="4 5">
    <name type="scientific">Rhizophlyctis rosea</name>
    <dbReference type="NCBI Taxonomy" id="64517"/>
    <lineage>
        <taxon>Eukaryota</taxon>
        <taxon>Fungi</taxon>
        <taxon>Fungi incertae sedis</taxon>
        <taxon>Chytridiomycota</taxon>
        <taxon>Chytridiomycota incertae sedis</taxon>
        <taxon>Chytridiomycetes</taxon>
        <taxon>Rhizophlyctidales</taxon>
        <taxon>Rhizophlyctidaceae</taxon>
        <taxon>Rhizophlyctis</taxon>
    </lineage>
</organism>
<gene>
    <name evidence="4" type="ORF">HK097_006941</name>
</gene>
<dbReference type="InterPro" id="IPR016024">
    <property type="entry name" value="ARM-type_fold"/>
</dbReference>
<dbReference type="GO" id="GO:0005634">
    <property type="term" value="C:nucleus"/>
    <property type="evidence" value="ECO:0007669"/>
    <property type="project" value="TreeGrafter"/>
</dbReference>
<keyword evidence="2" id="KW-0963">Cytoplasm</keyword>
<dbReference type="Gene3D" id="1.25.10.10">
    <property type="entry name" value="Leucine-rich Repeat Variant"/>
    <property type="match status" value="1"/>
</dbReference>
<evidence type="ECO:0000256" key="1">
    <source>
        <dbReference type="ARBA" id="ARBA00004496"/>
    </source>
</evidence>
<evidence type="ECO:0000256" key="3">
    <source>
        <dbReference type="ARBA" id="ARBA00061308"/>
    </source>
</evidence>
<dbReference type="GO" id="GO:0006974">
    <property type="term" value="P:DNA damage response"/>
    <property type="evidence" value="ECO:0007669"/>
    <property type="project" value="InterPro"/>
</dbReference>
<evidence type="ECO:0000313" key="4">
    <source>
        <dbReference type="EMBL" id="KAJ3052055.1"/>
    </source>
</evidence>
<dbReference type="GO" id="GO:0005737">
    <property type="term" value="C:cytoplasm"/>
    <property type="evidence" value="ECO:0007669"/>
    <property type="project" value="UniProtKB-SubCell"/>
</dbReference>
<dbReference type="EMBL" id="JADGJD010000330">
    <property type="protein sequence ID" value="KAJ3052055.1"/>
    <property type="molecule type" value="Genomic_DNA"/>
</dbReference>
<accession>A0AAD5SCB6</accession>
<dbReference type="InterPro" id="IPR038904">
    <property type="entry name" value="BRAT1"/>
</dbReference>
<evidence type="ECO:0000256" key="2">
    <source>
        <dbReference type="ARBA" id="ARBA00022490"/>
    </source>
</evidence>
<dbReference type="InterPro" id="IPR011989">
    <property type="entry name" value="ARM-like"/>
</dbReference>
<proteinExistence type="inferred from homology"/>
<dbReference type="AlphaFoldDB" id="A0AAD5SCB6"/>
<protein>
    <submittedName>
        <fullName evidence="4">Uncharacterized protein</fullName>
    </submittedName>
</protein>
<comment type="similarity">
    <text evidence="3">Belongs to the BRAT1 family.</text>
</comment>
<sequence length="347" mass="38555">MEGEQSRVVVDIFSVCLKEGHRKPQIVQRGLDGIEKLLRVGWIIGHQQEDEVGRLITDLARNPVWDVRDTVMGSVARCFESNENDVQNAVDFATRHDLPKLVLSCLADDEAYVRASALRALERIIVNPAGNLYIQAQIPFSRFIKTVKHVLANTEAFVRRAAWEFVTVLAKKNGVASVFGEDGVGKKEVQGGLADVDWEVRVKVVEGLEVLVGQLGISAGGKDRGREEEVEFWRLGGDALVLQAIKDPSRLVRQAAHHLITHFIQISISSKPQPSQTSPTTNAKRARVTDPRTEAFLMALDDLDLAQLEESTVPEYLYQEALDVDRSVMEEVDARGEGNNVLTCYDC</sequence>